<accession>A0A644XRW6</accession>
<sequence length="488" mass="53466">MATSEILNLSPQGVWKHFHELNQIPRPTGQMERVTKFVMDFGQSLNLETRQDKAGNVLIKKPASKGYESGETIILQSHLDMVPQKNSDVTHDFSKDPIQTYIDGEWVKARSTTLGADNGIGCAMMMAVLEDNTLNHPPIEALFTVDEEVGMDGAFGLQKGFLSGTTMLNLDTEEEGDLCVGCAGGTDVNVSFRFKPDEEIEKGDAAFKINLTGLRGGHSGTQIHLGHANANKLMNRFLKDVVRNYEARLASIHGGSLRNAIPRESFAVITVPEQLSDDLVDLVNEYESLFREEFSGIENSISFKAEKTDLPKSLIPIEVQDDLINAVEGCPNGVISMLAEFPGVVESSLNLALVQSTEGEIDVKLLVRSSSESRKEWVCSSVESVFMLAGAKVEFDGAYPGWQPDANSQLLTTMTKIYMEKYGQRPNVNVIHAGLECGIIQSNAGHKLDIVSFGPTITGAHSPDEAVHIDAVRKSYDYLTTILEQINN</sequence>
<dbReference type="GO" id="GO:0070573">
    <property type="term" value="F:metallodipeptidase activity"/>
    <property type="evidence" value="ECO:0007669"/>
    <property type="project" value="TreeGrafter"/>
</dbReference>
<evidence type="ECO:0000256" key="8">
    <source>
        <dbReference type="ARBA" id="ARBA00023285"/>
    </source>
</evidence>
<evidence type="ECO:0000256" key="6">
    <source>
        <dbReference type="ARBA" id="ARBA00022833"/>
    </source>
</evidence>
<keyword evidence="8" id="KW-0170">Cobalt</keyword>
<dbReference type="PIRSF" id="PIRSF016599">
    <property type="entry name" value="Xaa-His_dipept"/>
    <property type="match status" value="1"/>
</dbReference>
<dbReference type="PANTHER" id="PTHR43501:SF1">
    <property type="entry name" value="CYTOSOL NON-SPECIFIC DIPEPTIDASE"/>
    <property type="match status" value="1"/>
</dbReference>
<dbReference type="AlphaFoldDB" id="A0A644XRW6"/>
<keyword evidence="3" id="KW-0645">Protease</keyword>
<evidence type="ECO:0000256" key="3">
    <source>
        <dbReference type="ARBA" id="ARBA00022670"/>
    </source>
</evidence>
<proteinExistence type="predicted"/>
<evidence type="ECO:0000259" key="9">
    <source>
        <dbReference type="Pfam" id="PF07687"/>
    </source>
</evidence>
<protein>
    <submittedName>
        <fullName evidence="10">Cytosol non-specific dipeptidase</fullName>
        <ecNumber evidence="10">3.4.13.18</ecNumber>
    </submittedName>
</protein>
<dbReference type="EC" id="3.4.13.18" evidence="10"/>
<dbReference type="InterPro" id="IPR001160">
    <property type="entry name" value="Peptidase_M20C"/>
</dbReference>
<comment type="caution">
    <text evidence="10">The sequence shown here is derived from an EMBL/GenBank/DDBJ whole genome shotgun (WGS) entry which is preliminary data.</text>
</comment>
<dbReference type="PRINTS" id="PR00934">
    <property type="entry name" value="XHISDIPTASE"/>
</dbReference>
<dbReference type="GO" id="GO:0046872">
    <property type="term" value="F:metal ion binding"/>
    <property type="evidence" value="ECO:0007669"/>
    <property type="project" value="UniProtKB-KW"/>
</dbReference>
<dbReference type="NCBIfam" id="TIGR01893">
    <property type="entry name" value="aa-his-dipept"/>
    <property type="match status" value="1"/>
</dbReference>
<gene>
    <name evidence="10" type="primary">pepD_18</name>
    <name evidence="10" type="ORF">SDC9_64909</name>
</gene>
<evidence type="ECO:0000256" key="7">
    <source>
        <dbReference type="ARBA" id="ARBA00023049"/>
    </source>
</evidence>
<dbReference type="CDD" id="cd03890">
    <property type="entry name" value="M20_pepD"/>
    <property type="match status" value="1"/>
</dbReference>
<reference evidence="10" key="1">
    <citation type="submission" date="2019-08" db="EMBL/GenBank/DDBJ databases">
        <authorList>
            <person name="Kucharzyk K."/>
            <person name="Murdoch R.W."/>
            <person name="Higgins S."/>
            <person name="Loffler F."/>
        </authorList>
    </citation>
    <scope>NUCLEOTIDE SEQUENCE</scope>
</reference>
<organism evidence="10">
    <name type="scientific">bioreactor metagenome</name>
    <dbReference type="NCBI Taxonomy" id="1076179"/>
    <lineage>
        <taxon>unclassified sequences</taxon>
        <taxon>metagenomes</taxon>
        <taxon>ecological metagenomes</taxon>
    </lineage>
</organism>
<keyword evidence="10" id="KW-0224">Dipeptidase</keyword>
<dbReference type="GO" id="GO:0006508">
    <property type="term" value="P:proteolysis"/>
    <property type="evidence" value="ECO:0007669"/>
    <property type="project" value="UniProtKB-KW"/>
</dbReference>
<dbReference type="InterPro" id="IPR002933">
    <property type="entry name" value="Peptidase_M20"/>
</dbReference>
<keyword evidence="5 10" id="KW-0378">Hydrolase</keyword>
<dbReference type="FunFam" id="3.40.630.10:FF:000015">
    <property type="entry name" value="Aminoacyl-histidine dipeptidase PepD"/>
    <property type="match status" value="1"/>
</dbReference>
<dbReference type="PANTHER" id="PTHR43501">
    <property type="entry name" value="CYTOSOL NON-SPECIFIC DIPEPTIDASE"/>
    <property type="match status" value="1"/>
</dbReference>
<feature type="domain" description="Peptidase M20 dimerisation" evidence="9">
    <location>
        <begin position="212"/>
        <end position="294"/>
    </location>
</feature>
<evidence type="ECO:0000313" key="10">
    <source>
        <dbReference type="EMBL" id="MPM18498.1"/>
    </source>
</evidence>
<dbReference type="Gene3D" id="3.40.630.10">
    <property type="entry name" value="Zn peptidases"/>
    <property type="match status" value="2"/>
</dbReference>
<evidence type="ECO:0000256" key="5">
    <source>
        <dbReference type="ARBA" id="ARBA00022801"/>
    </source>
</evidence>
<dbReference type="SUPFAM" id="SSF53187">
    <property type="entry name" value="Zn-dependent exopeptidases"/>
    <property type="match status" value="1"/>
</dbReference>
<evidence type="ECO:0000256" key="4">
    <source>
        <dbReference type="ARBA" id="ARBA00022723"/>
    </source>
</evidence>
<keyword evidence="7" id="KW-0482">Metalloprotease</keyword>
<evidence type="ECO:0000256" key="2">
    <source>
        <dbReference type="ARBA" id="ARBA00001947"/>
    </source>
</evidence>
<keyword evidence="6" id="KW-0862">Zinc</keyword>
<dbReference type="FunFam" id="3.40.630.10:FF:000018">
    <property type="entry name" value="Aminoacyl-histidine dipeptidase PepD"/>
    <property type="match status" value="1"/>
</dbReference>
<dbReference type="Pfam" id="PF07687">
    <property type="entry name" value="M20_dimer"/>
    <property type="match status" value="1"/>
</dbReference>
<comment type="cofactor">
    <cofactor evidence="1">
        <name>Co(2+)</name>
        <dbReference type="ChEBI" id="CHEBI:48828"/>
    </cofactor>
</comment>
<dbReference type="Pfam" id="PF01546">
    <property type="entry name" value="Peptidase_M20"/>
    <property type="match status" value="1"/>
</dbReference>
<evidence type="ECO:0000256" key="1">
    <source>
        <dbReference type="ARBA" id="ARBA00001941"/>
    </source>
</evidence>
<dbReference type="GO" id="GO:0005829">
    <property type="term" value="C:cytosol"/>
    <property type="evidence" value="ECO:0007669"/>
    <property type="project" value="TreeGrafter"/>
</dbReference>
<dbReference type="EMBL" id="VSSQ01002994">
    <property type="protein sequence ID" value="MPM18498.1"/>
    <property type="molecule type" value="Genomic_DNA"/>
</dbReference>
<comment type="cofactor">
    <cofactor evidence="2">
        <name>Zn(2+)</name>
        <dbReference type="ChEBI" id="CHEBI:29105"/>
    </cofactor>
</comment>
<keyword evidence="4" id="KW-0479">Metal-binding</keyword>
<dbReference type="InterPro" id="IPR011650">
    <property type="entry name" value="Peptidase_M20_dimer"/>
</dbReference>
<name>A0A644XRW6_9ZZZZ</name>